<sequence>MSHSVSKIESKIVGGEVVDIEKYPFTVQFLNSDRLCGGVILNSWSILTAAHCLVFSTDIKRTNYVYDFTADRYKVLTFVMHEEYSDEEMFSCDIALVFPEKSIQFGTRTQRAILVNHCKWMNERQDNFTVTGWGYTQEDGEVSDVGLQMARLKYVMPKDCSKLNDGYKLTKEMFCLYGDGKRDVCRGDSGGAVLWNNMLVGITSHGQGCARVGKPNIYTNLWVLRNWIEKHFMKFNEDYCNGKFRARRNSFHEIGAKYVYDMHAQRYDVWTFVMHGDYSKKQMFSWDIALVFTEKPIKFGTRAQRAILVNNDKWMNEQEDNFIAIGWGYTQEDGDVSEVGLQMVSLKYVTSEECSRLHDDYKFTNDVFCLYGEGERDVCKGDSGGAVVWNDMVVGLTSHGEGCALVGKPSIFTNLWVLMCWIQKHVKEFYDDYCQQEVKTKGDILH</sequence>
<keyword evidence="4 6" id="KW-0720">Serine protease</keyword>
<dbReference type="PANTHER" id="PTHR24276:SF98">
    <property type="entry name" value="FI18310P1-RELATED"/>
    <property type="match status" value="1"/>
</dbReference>
<dbReference type="PROSITE" id="PS00135">
    <property type="entry name" value="TRYPSIN_SER"/>
    <property type="match status" value="2"/>
</dbReference>
<evidence type="ECO:0000259" key="7">
    <source>
        <dbReference type="PROSITE" id="PS50240"/>
    </source>
</evidence>
<keyword evidence="5" id="KW-1015">Disulfide bond</keyword>
<evidence type="ECO:0000313" key="9">
    <source>
        <dbReference type="Proteomes" id="UP000494256"/>
    </source>
</evidence>
<dbReference type="Gene3D" id="2.40.10.10">
    <property type="entry name" value="Trypsin-like serine proteases"/>
    <property type="match status" value="2"/>
</dbReference>
<feature type="domain" description="Peptidase S1" evidence="7">
    <location>
        <begin position="12"/>
        <end position="233"/>
    </location>
</feature>
<comment type="similarity">
    <text evidence="1">Belongs to the peptidase S1 family.</text>
</comment>
<evidence type="ECO:0000256" key="3">
    <source>
        <dbReference type="ARBA" id="ARBA00022801"/>
    </source>
</evidence>
<keyword evidence="2 6" id="KW-0645">Protease</keyword>
<dbReference type="InterPro" id="IPR018114">
    <property type="entry name" value="TRYPSIN_HIS"/>
</dbReference>
<dbReference type="Pfam" id="PF00089">
    <property type="entry name" value="Trypsin"/>
    <property type="match status" value="2"/>
</dbReference>
<dbReference type="InterPro" id="IPR050430">
    <property type="entry name" value="Peptidase_S1"/>
</dbReference>
<dbReference type="CDD" id="cd00190">
    <property type="entry name" value="Tryp_SPc"/>
    <property type="match status" value="1"/>
</dbReference>
<name>A0A8S0ZBL9_ARCPL</name>
<accession>A0A8S0ZBL9</accession>
<dbReference type="EMBL" id="CADEBD010000288">
    <property type="protein sequence ID" value="CAB3230682.1"/>
    <property type="molecule type" value="Genomic_DNA"/>
</dbReference>
<gene>
    <name evidence="8" type="ORF">APLA_LOCUS4696</name>
</gene>
<feature type="domain" description="Peptidase S1" evidence="7">
    <location>
        <begin position="239"/>
        <end position="427"/>
    </location>
</feature>
<dbReference type="InterPro" id="IPR009003">
    <property type="entry name" value="Peptidase_S1_PA"/>
</dbReference>
<dbReference type="OrthoDB" id="3945418at2759"/>
<dbReference type="SUPFAM" id="SSF50494">
    <property type="entry name" value="Trypsin-like serine proteases"/>
    <property type="match status" value="2"/>
</dbReference>
<dbReference type="GO" id="GO:0004252">
    <property type="term" value="F:serine-type endopeptidase activity"/>
    <property type="evidence" value="ECO:0007669"/>
    <property type="project" value="InterPro"/>
</dbReference>
<protein>
    <recommendedName>
        <fullName evidence="7">Peptidase S1 domain-containing protein</fullName>
    </recommendedName>
</protein>
<evidence type="ECO:0000256" key="6">
    <source>
        <dbReference type="RuleBase" id="RU363034"/>
    </source>
</evidence>
<dbReference type="GO" id="GO:0006508">
    <property type="term" value="P:proteolysis"/>
    <property type="evidence" value="ECO:0007669"/>
    <property type="project" value="UniProtKB-KW"/>
</dbReference>
<organism evidence="8 9">
    <name type="scientific">Arctia plantaginis</name>
    <name type="common">Wood tiger moth</name>
    <name type="synonym">Phalaena plantaginis</name>
    <dbReference type="NCBI Taxonomy" id="874455"/>
    <lineage>
        <taxon>Eukaryota</taxon>
        <taxon>Metazoa</taxon>
        <taxon>Ecdysozoa</taxon>
        <taxon>Arthropoda</taxon>
        <taxon>Hexapoda</taxon>
        <taxon>Insecta</taxon>
        <taxon>Pterygota</taxon>
        <taxon>Neoptera</taxon>
        <taxon>Endopterygota</taxon>
        <taxon>Lepidoptera</taxon>
        <taxon>Glossata</taxon>
        <taxon>Ditrysia</taxon>
        <taxon>Noctuoidea</taxon>
        <taxon>Erebidae</taxon>
        <taxon>Arctiinae</taxon>
        <taxon>Arctia</taxon>
    </lineage>
</organism>
<dbReference type="AlphaFoldDB" id="A0A8S0ZBL9"/>
<dbReference type="InterPro" id="IPR001254">
    <property type="entry name" value="Trypsin_dom"/>
</dbReference>
<proteinExistence type="inferred from homology"/>
<evidence type="ECO:0000256" key="2">
    <source>
        <dbReference type="ARBA" id="ARBA00022670"/>
    </source>
</evidence>
<evidence type="ECO:0000256" key="5">
    <source>
        <dbReference type="ARBA" id="ARBA00023157"/>
    </source>
</evidence>
<keyword evidence="3 6" id="KW-0378">Hydrolase</keyword>
<evidence type="ECO:0000256" key="4">
    <source>
        <dbReference type="ARBA" id="ARBA00022825"/>
    </source>
</evidence>
<dbReference type="PRINTS" id="PR00722">
    <property type="entry name" value="CHYMOTRYPSIN"/>
</dbReference>
<dbReference type="PROSITE" id="PS50240">
    <property type="entry name" value="TRYPSIN_DOM"/>
    <property type="match status" value="2"/>
</dbReference>
<dbReference type="InterPro" id="IPR043504">
    <property type="entry name" value="Peptidase_S1_PA_chymotrypsin"/>
</dbReference>
<comment type="caution">
    <text evidence="8">The sequence shown here is derived from an EMBL/GenBank/DDBJ whole genome shotgun (WGS) entry which is preliminary data.</text>
</comment>
<dbReference type="Proteomes" id="UP000494256">
    <property type="component" value="Unassembled WGS sequence"/>
</dbReference>
<dbReference type="PROSITE" id="PS00134">
    <property type="entry name" value="TRYPSIN_HIS"/>
    <property type="match status" value="1"/>
</dbReference>
<reference evidence="8 9" key="1">
    <citation type="submission" date="2020-04" db="EMBL/GenBank/DDBJ databases">
        <authorList>
            <person name="Wallbank WR R."/>
            <person name="Pardo Diaz C."/>
            <person name="Kozak K."/>
            <person name="Martin S."/>
            <person name="Jiggins C."/>
            <person name="Moest M."/>
            <person name="Warren A I."/>
            <person name="Byers J.R.P. K."/>
            <person name="Montejo-Kovacevich G."/>
            <person name="Yen C E."/>
        </authorList>
    </citation>
    <scope>NUCLEOTIDE SEQUENCE [LARGE SCALE GENOMIC DNA]</scope>
</reference>
<dbReference type="InterPro" id="IPR033116">
    <property type="entry name" value="TRYPSIN_SER"/>
</dbReference>
<dbReference type="PANTHER" id="PTHR24276">
    <property type="entry name" value="POLYSERASE-RELATED"/>
    <property type="match status" value="1"/>
</dbReference>
<dbReference type="SMART" id="SM00020">
    <property type="entry name" value="Tryp_SPc"/>
    <property type="match status" value="2"/>
</dbReference>
<dbReference type="InterPro" id="IPR001314">
    <property type="entry name" value="Peptidase_S1A"/>
</dbReference>
<evidence type="ECO:0000313" key="8">
    <source>
        <dbReference type="EMBL" id="CAB3230682.1"/>
    </source>
</evidence>
<evidence type="ECO:0000256" key="1">
    <source>
        <dbReference type="ARBA" id="ARBA00007664"/>
    </source>
</evidence>